<evidence type="ECO:0000313" key="3">
    <source>
        <dbReference type="Proteomes" id="UP000070501"/>
    </source>
</evidence>
<organism evidence="2 3">
    <name type="scientific">Microdochium bolleyi</name>
    <dbReference type="NCBI Taxonomy" id="196109"/>
    <lineage>
        <taxon>Eukaryota</taxon>
        <taxon>Fungi</taxon>
        <taxon>Dikarya</taxon>
        <taxon>Ascomycota</taxon>
        <taxon>Pezizomycotina</taxon>
        <taxon>Sordariomycetes</taxon>
        <taxon>Xylariomycetidae</taxon>
        <taxon>Xylariales</taxon>
        <taxon>Microdochiaceae</taxon>
        <taxon>Microdochium</taxon>
    </lineage>
</organism>
<gene>
    <name evidence="2" type="ORF">Micbo1qcDRAFT_206178</name>
</gene>
<dbReference type="OrthoDB" id="5102065at2759"/>
<keyword evidence="3" id="KW-1185">Reference proteome</keyword>
<keyword evidence="1" id="KW-0732">Signal</keyword>
<accession>A0A136IY37</accession>
<dbReference type="InParanoid" id="A0A136IY37"/>
<protein>
    <submittedName>
        <fullName evidence="2">Uncharacterized protein</fullName>
    </submittedName>
</protein>
<sequence length="405" mass="42011">MKTLSLLRMLAFASIGLAKPCGQCKQDACVAGVVGCFLSGNGPSEADKEQCREFLATTVTPLPVTISETLTVSVTPASFSSNTATETELTTATEVSSVVDTETVLTTSTTVLTQTVTETLTAIATTTDNPGDPTPGGNFPNRRLVTATQTSPGMQLPGDASNYCDEHQYSSVCYCFGVKPTTVTASASTVTQTITGTFTGATQVVETIVTTVTETVTAATITTTVTFSTTTTTDTVATETSTASNTETTTTSTTTTVPFPTETILLAVVKSANLDQPSYGYLAPLNNQANFVDFHTTRTDAAVFGLNTATGALFIVGGPSGVGQSGFAASQGGTLVKCRLGAPPTGSGLGSTQPRLECVWKDNQIAEFWLCGGHFNFVEPGYDFTNTCNRGGTSTRVDVVAYAQS</sequence>
<evidence type="ECO:0000256" key="1">
    <source>
        <dbReference type="SAM" id="SignalP"/>
    </source>
</evidence>
<dbReference type="AlphaFoldDB" id="A0A136IY37"/>
<reference evidence="3" key="1">
    <citation type="submission" date="2016-02" db="EMBL/GenBank/DDBJ databases">
        <title>Draft genome sequence of Microdochium bolleyi, a fungal endophyte of beachgrass.</title>
        <authorList>
            <consortium name="DOE Joint Genome Institute"/>
            <person name="David A.S."/>
            <person name="May G."/>
            <person name="Haridas S."/>
            <person name="Lim J."/>
            <person name="Wang M."/>
            <person name="Labutti K."/>
            <person name="Lipzen A."/>
            <person name="Barry K."/>
            <person name="Grigoriev I.V."/>
        </authorList>
    </citation>
    <scope>NUCLEOTIDE SEQUENCE [LARGE SCALE GENOMIC DNA]</scope>
    <source>
        <strain evidence="3">J235TASD1</strain>
    </source>
</reference>
<feature type="chain" id="PRO_5007293265" evidence="1">
    <location>
        <begin position="19"/>
        <end position="405"/>
    </location>
</feature>
<proteinExistence type="predicted"/>
<name>A0A136IY37_9PEZI</name>
<dbReference type="Proteomes" id="UP000070501">
    <property type="component" value="Unassembled WGS sequence"/>
</dbReference>
<dbReference type="EMBL" id="KQ964254">
    <property type="protein sequence ID" value="KXJ89910.1"/>
    <property type="molecule type" value="Genomic_DNA"/>
</dbReference>
<evidence type="ECO:0000313" key="2">
    <source>
        <dbReference type="EMBL" id="KXJ89910.1"/>
    </source>
</evidence>
<feature type="signal peptide" evidence="1">
    <location>
        <begin position="1"/>
        <end position="18"/>
    </location>
</feature>